<keyword evidence="2 11" id="KW-0479">Metal-binding</keyword>
<evidence type="ECO:0000256" key="2">
    <source>
        <dbReference type="ARBA" id="ARBA00022723"/>
    </source>
</evidence>
<evidence type="ECO:0000259" key="12">
    <source>
        <dbReference type="Pfam" id="PF01931"/>
    </source>
</evidence>
<evidence type="ECO:0000256" key="7">
    <source>
        <dbReference type="ARBA" id="ARBA00023211"/>
    </source>
</evidence>
<keyword evidence="3 11" id="KW-0547">Nucleotide-binding</keyword>
<keyword evidence="7 11" id="KW-0464">Manganese</keyword>
<dbReference type="PANTHER" id="PTHR34699">
    <property type="match status" value="1"/>
</dbReference>
<proteinExistence type="inferred from homology"/>
<evidence type="ECO:0000256" key="4">
    <source>
        <dbReference type="ARBA" id="ARBA00022801"/>
    </source>
</evidence>
<evidence type="ECO:0000313" key="13">
    <source>
        <dbReference type="EMBL" id="RKD86098.1"/>
    </source>
</evidence>
<dbReference type="SUPFAM" id="SSF52972">
    <property type="entry name" value="ITPase-like"/>
    <property type="match status" value="1"/>
</dbReference>
<dbReference type="InterPro" id="IPR050299">
    <property type="entry name" value="YjjX_NTPase"/>
</dbReference>
<reference evidence="13 14" key="1">
    <citation type="submission" date="2018-09" db="EMBL/GenBank/DDBJ databases">
        <title>Genomic Encyclopedia of Archaeal and Bacterial Type Strains, Phase II (KMG-II): from individual species to whole genera.</title>
        <authorList>
            <person name="Goeker M."/>
        </authorList>
    </citation>
    <scope>NUCLEOTIDE SEQUENCE [LARGE SCALE GENOMIC DNA]</scope>
    <source>
        <strain evidence="13 14">DSM 27148</strain>
    </source>
</reference>
<dbReference type="Proteomes" id="UP000283387">
    <property type="component" value="Unassembled WGS sequence"/>
</dbReference>
<dbReference type="GO" id="GO:0009117">
    <property type="term" value="P:nucleotide metabolic process"/>
    <property type="evidence" value="ECO:0007669"/>
    <property type="project" value="UniProtKB-KW"/>
</dbReference>
<keyword evidence="14" id="KW-1185">Reference proteome</keyword>
<comment type="cofactor">
    <cofactor evidence="1">
        <name>Mn(2+)</name>
        <dbReference type="ChEBI" id="CHEBI:29035"/>
    </cofactor>
</comment>
<feature type="domain" description="Non-canonical purine NTP phosphatase/PRRC1" evidence="12">
    <location>
        <begin position="15"/>
        <end position="177"/>
    </location>
</feature>
<keyword evidence="5 11" id="KW-0460">Magnesium</keyword>
<protein>
    <recommendedName>
        <fullName evidence="11">Probable inosine/xanthosine triphosphatase</fullName>
        <shortName evidence="11">ITPase/XTPase</shortName>
        <ecNumber evidence="11">3.6.1.73</ecNumber>
    </recommendedName>
    <alternativeName>
        <fullName evidence="11">Non-canonical purine NTP phosphatase</fullName>
    </alternativeName>
    <alternativeName>
        <fullName evidence="11">Non-standard purine NTP phosphatase</fullName>
    </alternativeName>
    <alternativeName>
        <fullName evidence="11">Nucleoside-triphosphate phosphatase</fullName>
        <shortName evidence="11">NTPase</shortName>
    </alternativeName>
</protein>
<evidence type="ECO:0000256" key="10">
    <source>
        <dbReference type="ARBA" id="ARBA00060855"/>
    </source>
</evidence>
<evidence type="ECO:0000256" key="8">
    <source>
        <dbReference type="ARBA" id="ARBA00048174"/>
    </source>
</evidence>
<organism evidence="13 14">
    <name type="scientific">Mangrovibacterium diazotrophicum</name>
    <dbReference type="NCBI Taxonomy" id="1261403"/>
    <lineage>
        <taxon>Bacteria</taxon>
        <taxon>Pseudomonadati</taxon>
        <taxon>Bacteroidota</taxon>
        <taxon>Bacteroidia</taxon>
        <taxon>Marinilabiliales</taxon>
        <taxon>Prolixibacteraceae</taxon>
        <taxon>Mangrovibacterium</taxon>
    </lineage>
</organism>
<keyword evidence="4 11" id="KW-0378">Hydrolase</keyword>
<comment type="caution">
    <text evidence="13">The sequence shown here is derived from an EMBL/GenBank/DDBJ whole genome shotgun (WGS) entry which is preliminary data.</text>
</comment>
<gene>
    <name evidence="13" type="ORF">BC643_4414</name>
</gene>
<dbReference type="GO" id="GO:0006772">
    <property type="term" value="P:thiamine metabolic process"/>
    <property type="evidence" value="ECO:0007669"/>
    <property type="project" value="TreeGrafter"/>
</dbReference>
<dbReference type="EMBL" id="RAPN01000005">
    <property type="protein sequence ID" value="RKD86098.1"/>
    <property type="molecule type" value="Genomic_DNA"/>
</dbReference>
<dbReference type="NCBIfam" id="NF003459">
    <property type="entry name" value="PRK05074.1"/>
    <property type="match status" value="1"/>
</dbReference>
<dbReference type="Gene3D" id="3.90.950.10">
    <property type="match status" value="1"/>
</dbReference>
<comment type="catalytic activity">
    <reaction evidence="9 11">
        <text>XTP + H2O = XDP + phosphate + H(+)</text>
        <dbReference type="Rhea" id="RHEA:28406"/>
        <dbReference type="ChEBI" id="CHEBI:15377"/>
        <dbReference type="ChEBI" id="CHEBI:15378"/>
        <dbReference type="ChEBI" id="CHEBI:43474"/>
        <dbReference type="ChEBI" id="CHEBI:59884"/>
        <dbReference type="ChEBI" id="CHEBI:61314"/>
        <dbReference type="EC" id="3.6.1.73"/>
    </reaction>
</comment>
<evidence type="ECO:0000256" key="11">
    <source>
        <dbReference type="HAMAP-Rule" id="MF_00648"/>
    </source>
</evidence>
<dbReference type="GO" id="GO:0046872">
    <property type="term" value="F:metal ion binding"/>
    <property type="evidence" value="ECO:0007669"/>
    <property type="project" value="UniProtKB-KW"/>
</dbReference>
<comment type="catalytic activity">
    <reaction evidence="8 11">
        <text>ITP + H2O = IDP + phosphate + H(+)</text>
        <dbReference type="Rhea" id="RHEA:28330"/>
        <dbReference type="ChEBI" id="CHEBI:15377"/>
        <dbReference type="ChEBI" id="CHEBI:15378"/>
        <dbReference type="ChEBI" id="CHEBI:43474"/>
        <dbReference type="ChEBI" id="CHEBI:58280"/>
        <dbReference type="ChEBI" id="CHEBI:61402"/>
        <dbReference type="EC" id="3.6.1.73"/>
    </reaction>
</comment>
<dbReference type="HAMAP" id="MF_00648">
    <property type="entry name" value="Non_canon_purine_NTPase_YjjX"/>
    <property type="match status" value="1"/>
</dbReference>
<comment type="subunit">
    <text evidence="11">Homodimer.</text>
</comment>
<dbReference type="NCBIfam" id="TIGR00258">
    <property type="entry name" value="inosine/xanthosine triphosphatase"/>
    <property type="match status" value="1"/>
</dbReference>
<dbReference type="GO" id="GO:0103023">
    <property type="term" value="F:ITPase activity"/>
    <property type="evidence" value="ECO:0007669"/>
    <property type="project" value="UniProtKB-EC"/>
</dbReference>
<evidence type="ECO:0000256" key="5">
    <source>
        <dbReference type="ARBA" id="ARBA00022842"/>
    </source>
</evidence>
<comment type="similarity">
    <text evidence="10 11">Belongs to the YjjX NTPase family.</text>
</comment>
<comment type="function">
    <text evidence="11">Phosphatase that hydrolyzes non-canonical purine nucleotides such as XTP and ITP to their respective diphosphate derivatives. Probably excludes non-canonical purines from DNA/RNA precursor pool, thus preventing their incorporation into DNA/RNA and avoiding chromosomal lesions.</text>
</comment>
<dbReference type="GO" id="GO:0000166">
    <property type="term" value="F:nucleotide binding"/>
    <property type="evidence" value="ECO:0007669"/>
    <property type="project" value="UniProtKB-KW"/>
</dbReference>
<name>A0A419VVE4_9BACT</name>
<comment type="caution">
    <text evidence="11">Lacks conserved residue(s) required for the propagation of feature annotation.</text>
</comment>
<keyword evidence="6 11" id="KW-0546">Nucleotide metabolism</keyword>
<dbReference type="PANTHER" id="PTHR34699:SF2">
    <property type="entry name" value="NON-CANONICAL PURINE NTP PHOSPHATASE_PRRC1 DOMAIN-CONTAINING PROTEIN"/>
    <property type="match status" value="1"/>
</dbReference>
<evidence type="ECO:0000256" key="1">
    <source>
        <dbReference type="ARBA" id="ARBA00001936"/>
    </source>
</evidence>
<sequence length="190" mass="21201">MPLTRFDYRMKIVVASKNPVKVNAILKSFSACFDDALEVVPVTVSSGVSDQPMDEDETLQGAINRAAEARNEIQGADFYAGIEGGVALHNDRLFAFAWIVIANHEFESHARTATFELPPQIRELIFSGMELGDADDLVFNQQNSKQQNGAVGLLTSDRLTREILYHQAAMLAIIPFLNRELYVERKQLSK</sequence>
<dbReference type="Pfam" id="PF01931">
    <property type="entry name" value="NTPase_I-T"/>
    <property type="match status" value="1"/>
</dbReference>
<evidence type="ECO:0000256" key="6">
    <source>
        <dbReference type="ARBA" id="ARBA00023080"/>
    </source>
</evidence>
<dbReference type="InterPro" id="IPR002786">
    <property type="entry name" value="Non_canon_purine_NTPase"/>
</dbReference>
<accession>A0A419VVE4</accession>
<dbReference type="FunFam" id="3.90.950.10:FF:000002">
    <property type="entry name" value="Inosine/xanthosine triphosphatase"/>
    <property type="match status" value="1"/>
</dbReference>
<dbReference type="AlphaFoldDB" id="A0A419VVE4"/>
<dbReference type="InterPro" id="IPR026533">
    <property type="entry name" value="NTPase/PRRC1"/>
</dbReference>
<dbReference type="InterPro" id="IPR029001">
    <property type="entry name" value="ITPase-like_fam"/>
</dbReference>
<evidence type="ECO:0000256" key="9">
    <source>
        <dbReference type="ARBA" id="ARBA00048781"/>
    </source>
</evidence>
<evidence type="ECO:0000313" key="14">
    <source>
        <dbReference type="Proteomes" id="UP000283387"/>
    </source>
</evidence>
<comment type="cofactor">
    <cofactor evidence="11">
        <name>Mg(2+)</name>
        <dbReference type="ChEBI" id="CHEBI:18420"/>
    </cofactor>
    <cofactor evidence="11">
        <name>Mn(2+)</name>
        <dbReference type="ChEBI" id="CHEBI:29035"/>
    </cofactor>
    <text evidence="11">Binds 1 divalent metal cation per subunit; can use either Mg(2+) or Mn(2+).</text>
</comment>
<evidence type="ECO:0000256" key="3">
    <source>
        <dbReference type="ARBA" id="ARBA00022741"/>
    </source>
</evidence>
<dbReference type="EC" id="3.6.1.73" evidence="11"/>